<geneLocation type="plasmid" evidence="1 2">
    <name>pAA02</name>
</geneLocation>
<sequence length="74" mass="8274">MKIGSRLPNPIAFRQKLDLKVKDTKGKNIRRCSEYLKCRTKVGCRSDQQNRLACRDSGQFAQPVSVGTHAPIAS</sequence>
<dbReference type="AlphaFoldDB" id="A0AAC9FEP5"/>
<dbReference type="EMBL" id="CP015007">
    <property type="protein sequence ID" value="AMS45032.1"/>
    <property type="molecule type" value="Genomic_DNA"/>
</dbReference>
<dbReference type="Proteomes" id="UP000075755">
    <property type="component" value="Plasmid pAA02"/>
</dbReference>
<evidence type="ECO:0000313" key="1">
    <source>
        <dbReference type="EMBL" id="AMS45032.1"/>
    </source>
</evidence>
<protein>
    <submittedName>
        <fullName evidence="1">Uncharacterized protein</fullName>
    </submittedName>
</protein>
<proteinExistence type="predicted"/>
<gene>
    <name evidence="1" type="ORF">AA2016_6129</name>
</gene>
<evidence type="ECO:0000313" key="2">
    <source>
        <dbReference type="Proteomes" id="UP000075755"/>
    </source>
</evidence>
<reference evidence="1 2" key="1">
    <citation type="submission" date="2016-03" db="EMBL/GenBank/DDBJ databases">
        <title>Complete genome of Aminobacter aminovorans KCTC 2477.</title>
        <authorList>
            <person name="Kim K.M."/>
        </authorList>
    </citation>
    <scope>NUCLEOTIDE SEQUENCE [LARGE SCALE GENOMIC DNA]</scope>
    <source>
        <strain evidence="1 2">KCTC 2477</strain>
        <plasmid evidence="1 2">pAA02</plasmid>
    </source>
</reference>
<accession>A0AAC9FEP5</accession>
<keyword evidence="1" id="KW-0614">Plasmid</keyword>
<organism evidence="1 2">
    <name type="scientific">Aminobacter aminovorans</name>
    <name type="common">Chelatobacter heintzii</name>
    <dbReference type="NCBI Taxonomy" id="83263"/>
    <lineage>
        <taxon>Bacteria</taxon>
        <taxon>Pseudomonadati</taxon>
        <taxon>Pseudomonadota</taxon>
        <taxon>Alphaproteobacteria</taxon>
        <taxon>Hyphomicrobiales</taxon>
        <taxon>Phyllobacteriaceae</taxon>
        <taxon>Aminobacter</taxon>
    </lineage>
</organism>
<dbReference type="KEGG" id="aak:AA2016_6129"/>
<name>A0AAC9FEP5_AMIAI</name>